<keyword evidence="3" id="KW-1185">Reference proteome</keyword>
<dbReference type="EMBL" id="JBCDNA010000002">
    <property type="protein sequence ID" value="MEL4455810.1"/>
    <property type="molecule type" value="Genomic_DNA"/>
</dbReference>
<dbReference type="InterPro" id="IPR035923">
    <property type="entry name" value="TT1751-like_sf"/>
</dbReference>
<name>A0ABU9L038_9FLAO</name>
<evidence type="ECO:0000259" key="1">
    <source>
        <dbReference type="Pfam" id="PF03625"/>
    </source>
</evidence>
<dbReference type="Gene3D" id="3.30.310.70">
    <property type="entry name" value="TT1751-like domain"/>
    <property type="match status" value="1"/>
</dbReference>
<dbReference type="PIRSF" id="PIRSF021774">
    <property type="entry name" value="UCP021774"/>
    <property type="match status" value="1"/>
</dbReference>
<evidence type="ECO:0000313" key="3">
    <source>
        <dbReference type="Proteomes" id="UP001474120"/>
    </source>
</evidence>
<comment type="caution">
    <text evidence="2">The sequence shown here is derived from an EMBL/GenBank/DDBJ whole genome shotgun (WGS) entry which is preliminary data.</text>
</comment>
<evidence type="ECO:0000313" key="2">
    <source>
        <dbReference type="EMBL" id="MEL4455810.1"/>
    </source>
</evidence>
<sequence>MDYYINKTLKNISFEEGIERITEALKQEGFGILTEIDLKNTLKKKLDVDFYNYKILGACNPGFAYKALQAENKIGTMLPCNVIVQERTQGEIEISAVDPMASMQAIENEALGDLAQEVKIKLENCIKAL</sequence>
<organism evidence="2 3">
    <name type="scientific">Lutimonas vermicola</name>
    <dbReference type="NCBI Taxonomy" id="414288"/>
    <lineage>
        <taxon>Bacteria</taxon>
        <taxon>Pseudomonadati</taxon>
        <taxon>Bacteroidota</taxon>
        <taxon>Flavobacteriia</taxon>
        <taxon>Flavobacteriales</taxon>
        <taxon>Flavobacteriaceae</taxon>
        <taxon>Lutimonas</taxon>
    </lineage>
</organism>
<dbReference type="CDD" id="cd14797">
    <property type="entry name" value="DUF302"/>
    <property type="match status" value="1"/>
</dbReference>
<feature type="domain" description="DUF302" evidence="1">
    <location>
        <begin position="36"/>
        <end position="99"/>
    </location>
</feature>
<dbReference type="Proteomes" id="UP001474120">
    <property type="component" value="Unassembled WGS sequence"/>
</dbReference>
<dbReference type="Pfam" id="PF03625">
    <property type="entry name" value="DUF302"/>
    <property type="match status" value="1"/>
</dbReference>
<gene>
    <name evidence="2" type="ORF">AABB81_07875</name>
</gene>
<dbReference type="InterPro" id="IPR005180">
    <property type="entry name" value="DUF302"/>
</dbReference>
<dbReference type="InterPro" id="IPR016796">
    <property type="entry name" value="UCP021774"/>
</dbReference>
<dbReference type="RefSeq" id="WP_342159771.1">
    <property type="nucleotide sequence ID" value="NZ_JBCDNA010000002.1"/>
</dbReference>
<proteinExistence type="predicted"/>
<reference evidence="2 3" key="1">
    <citation type="submission" date="2024-04" db="EMBL/GenBank/DDBJ databases">
        <title>whole genome sequencing of Lutimonas vermicola strain IMCC1616.</title>
        <authorList>
            <person name="Bae S.S."/>
        </authorList>
    </citation>
    <scope>NUCLEOTIDE SEQUENCE [LARGE SCALE GENOMIC DNA]</scope>
    <source>
        <strain evidence="2 3">IMCC1616</strain>
    </source>
</reference>
<accession>A0ABU9L038</accession>
<protein>
    <submittedName>
        <fullName evidence="2">DUF302 domain-containing protein</fullName>
    </submittedName>
</protein>
<dbReference type="PANTHER" id="PTHR38342:SF1">
    <property type="entry name" value="SLR5037 PROTEIN"/>
    <property type="match status" value="1"/>
</dbReference>
<dbReference type="PANTHER" id="PTHR38342">
    <property type="entry name" value="SLR5037 PROTEIN"/>
    <property type="match status" value="1"/>
</dbReference>
<dbReference type="SUPFAM" id="SSF103247">
    <property type="entry name" value="TT1751-like"/>
    <property type="match status" value="1"/>
</dbReference>